<dbReference type="SUPFAM" id="SSF55811">
    <property type="entry name" value="Nudix"/>
    <property type="match status" value="1"/>
</dbReference>
<dbReference type="GO" id="GO:0032357">
    <property type="term" value="F:oxidized purine DNA binding"/>
    <property type="evidence" value="ECO:0007669"/>
    <property type="project" value="TreeGrafter"/>
</dbReference>
<evidence type="ECO:0000256" key="4">
    <source>
        <dbReference type="ARBA" id="ARBA00012045"/>
    </source>
</evidence>
<evidence type="ECO:0000256" key="13">
    <source>
        <dbReference type="ARBA" id="ARBA00023295"/>
    </source>
</evidence>
<dbReference type="InterPro" id="IPR003651">
    <property type="entry name" value="Endonuclease3_FeS-loop_motif"/>
</dbReference>
<dbReference type="FunFam" id="1.10.340.30:FF:000002">
    <property type="entry name" value="Adenine DNA glycosylase"/>
    <property type="match status" value="1"/>
</dbReference>
<evidence type="ECO:0000256" key="14">
    <source>
        <dbReference type="RuleBase" id="RU365096"/>
    </source>
</evidence>
<dbReference type="GO" id="GO:0051539">
    <property type="term" value="F:4 iron, 4 sulfur cluster binding"/>
    <property type="evidence" value="ECO:0007669"/>
    <property type="project" value="UniProtKB-UniRule"/>
</dbReference>
<dbReference type="SMART" id="SM00525">
    <property type="entry name" value="FES"/>
    <property type="match status" value="1"/>
</dbReference>
<dbReference type="InterPro" id="IPR000445">
    <property type="entry name" value="HhH_motif"/>
</dbReference>
<comment type="similarity">
    <text evidence="3 14">Belongs to the Nth/MutY family.</text>
</comment>
<dbReference type="SMART" id="SM00478">
    <property type="entry name" value="ENDO3c"/>
    <property type="match status" value="1"/>
</dbReference>
<evidence type="ECO:0000313" key="17">
    <source>
        <dbReference type="Proteomes" id="UP000064893"/>
    </source>
</evidence>
<dbReference type="KEGG" id="blq:L21SP5_03240"/>
<keyword evidence="10 14" id="KW-0408">Iron</keyword>
<dbReference type="CDD" id="cd00056">
    <property type="entry name" value="ENDO3c"/>
    <property type="match status" value="1"/>
</dbReference>
<dbReference type="RefSeq" id="WP_057954202.1">
    <property type="nucleotide sequence ID" value="NZ_CP013118.1"/>
</dbReference>
<evidence type="ECO:0000256" key="2">
    <source>
        <dbReference type="ARBA" id="ARBA00002933"/>
    </source>
</evidence>
<evidence type="ECO:0000256" key="1">
    <source>
        <dbReference type="ARBA" id="ARBA00000843"/>
    </source>
</evidence>
<dbReference type="Gene3D" id="1.10.1670.10">
    <property type="entry name" value="Helix-hairpin-Helix base-excision DNA repair enzymes (C-terminal)"/>
    <property type="match status" value="1"/>
</dbReference>
<evidence type="ECO:0000256" key="8">
    <source>
        <dbReference type="ARBA" id="ARBA00022763"/>
    </source>
</evidence>
<dbReference type="PROSITE" id="PS00764">
    <property type="entry name" value="ENDONUCLEASE_III_1"/>
    <property type="match status" value="1"/>
</dbReference>
<comment type="cofactor">
    <cofactor evidence="14">
        <name>[4Fe-4S] cluster</name>
        <dbReference type="ChEBI" id="CHEBI:49883"/>
    </cofactor>
    <text evidence="14">Binds 1 [4Fe-4S] cluster.</text>
</comment>
<dbReference type="GO" id="GO:0006298">
    <property type="term" value="P:mismatch repair"/>
    <property type="evidence" value="ECO:0007669"/>
    <property type="project" value="TreeGrafter"/>
</dbReference>
<dbReference type="InterPro" id="IPR044298">
    <property type="entry name" value="MIG/MutY"/>
</dbReference>
<dbReference type="Pfam" id="PF14815">
    <property type="entry name" value="NUDIX_4"/>
    <property type="match status" value="1"/>
</dbReference>
<dbReference type="Pfam" id="PF00730">
    <property type="entry name" value="HhH-GPD"/>
    <property type="match status" value="1"/>
</dbReference>
<evidence type="ECO:0000256" key="5">
    <source>
        <dbReference type="ARBA" id="ARBA00022023"/>
    </source>
</evidence>
<dbReference type="NCBIfam" id="TIGR01084">
    <property type="entry name" value="mutY"/>
    <property type="match status" value="1"/>
</dbReference>
<dbReference type="InterPro" id="IPR023170">
    <property type="entry name" value="HhH_base_excis_C"/>
</dbReference>
<comment type="function">
    <text evidence="2">Adenine glycosylase active on G-A mispairs. MutY also corrects error-prone DNA synthesis past GO lesions which are due to the oxidatively damaged form of guanine: 7,8-dihydro-8-oxoguanine (8-oxo-dGTP).</text>
</comment>
<dbReference type="InterPro" id="IPR005760">
    <property type="entry name" value="A/G_AdeGlyc_MutY"/>
</dbReference>
<dbReference type="InterPro" id="IPR029119">
    <property type="entry name" value="MutY_C"/>
</dbReference>
<organism evidence="16 17">
    <name type="scientific">Salinivirga cyanobacteriivorans</name>
    <dbReference type="NCBI Taxonomy" id="1307839"/>
    <lineage>
        <taxon>Bacteria</taxon>
        <taxon>Pseudomonadati</taxon>
        <taxon>Bacteroidota</taxon>
        <taxon>Bacteroidia</taxon>
        <taxon>Bacteroidales</taxon>
        <taxon>Salinivirgaceae</taxon>
        <taxon>Salinivirga</taxon>
    </lineage>
</organism>
<feature type="domain" description="HhH-GPD" evidence="15">
    <location>
        <begin position="36"/>
        <end position="187"/>
    </location>
</feature>
<protein>
    <recommendedName>
        <fullName evidence="5 14">Adenine DNA glycosylase</fullName>
        <ecNumber evidence="4 14">3.2.2.31</ecNumber>
    </recommendedName>
</protein>
<evidence type="ECO:0000256" key="9">
    <source>
        <dbReference type="ARBA" id="ARBA00022801"/>
    </source>
</evidence>
<accession>A0A0S2I3C8</accession>
<evidence type="ECO:0000256" key="12">
    <source>
        <dbReference type="ARBA" id="ARBA00023204"/>
    </source>
</evidence>
<comment type="catalytic activity">
    <reaction evidence="1 14">
        <text>Hydrolyzes free adenine bases from 7,8-dihydro-8-oxoguanine:adenine mismatched double-stranded DNA, leaving an apurinic site.</text>
        <dbReference type="EC" id="3.2.2.31"/>
    </reaction>
</comment>
<evidence type="ECO:0000256" key="6">
    <source>
        <dbReference type="ARBA" id="ARBA00022485"/>
    </source>
</evidence>
<keyword evidence="12" id="KW-0234">DNA repair</keyword>
<dbReference type="InterPro" id="IPR004035">
    <property type="entry name" value="Endouclease-III_FeS-bd_BS"/>
</dbReference>
<dbReference type="GO" id="GO:0000701">
    <property type="term" value="F:purine-specific mismatch base pair DNA N-glycosylase activity"/>
    <property type="evidence" value="ECO:0007669"/>
    <property type="project" value="UniProtKB-EC"/>
</dbReference>
<sequence length="350" mass="40686">MENITRLLLVWYKQNKRSLPWRLTDDPYKIWLSEIILQQTRVDQGMSYYYKFIDQYPLIYDLASASQDDILKLWQGLGYYTRARNLHKAAKLIVDERQGQFPDNYKDLLKVPGIGPYTAAAIASIAFNESIPAIDGNVKRVVSRLFAIHEPVDYPKTIKAINEIANDLIDPNEPGEFNQAMMELGAKICIPGNPKCNECPVSSHCEALLKNIQTEVPLKKRKVKKRTRRFYYFVLIKDNFTNLQQRGPNDIWEGLYEFPMIEHSEDISDNEILALAYKKFGLDINMVKKVRIMPEEKHILTHQTIFATFISLMLSEEPRKLSLNINKSTLHKYPVSRLTEIYLNKDKKLL</sequence>
<gene>
    <name evidence="16" type="primary">yfhQ</name>
    <name evidence="16" type="ORF">L21SP5_03240</name>
</gene>
<proteinExistence type="inferred from homology"/>
<keyword evidence="9 16" id="KW-0378">Hydrolase</keyword>
<evidence type="ECO:0000313" key="16">
    <source>
        <dbReference type="EMBL" id="ALO16854.1"/>
    </source>
</evidence>
<dbReference type="Pfam" id="PF00633">
    <property type="entry name" value="HHH"/>
    <property type="match status" value="1"/>
</dbReference>
<dbReference type="EMBL" id="CP013118">
    <property type="protein sequence ID" value="ALO16854.1"/>
    <property type="molecule type" value="Genomic_DNA"/>
</dbReference>
<evidence type="ECO:0000256" key="11">
    <source>
        <dbReference type="ARBA" id="ARBA00023014"/>
    </source>
</evidence>
<dbReference type="InterPro" id="IPR015797">
    <property type="entry name" value="NUDIX_hydrolase-like_dom_sf"/>
</dbReference>
<dbReference type="PATRIC" id="fig|1307839.3.peg.3408"/>
<dbReference type="GO" id="GO:0006284">
    <property type="term" value="P:base-excision repair"/>
    <property type="evidence" value="ECO:0007669"/>
    <property type="project" value="UniProtKB-UniRule"/>
</dbReference>
<keyword evidence="7" id="KW-0479">Metal-binding</keyword>
<dbReference type="AlphaFoldDB" id="A0A0S2I3C8"/>
<dbReference type="GO" id="GO:0034039">
    <property type="term" value="F:8-oxo-7,8-dihydroguanine DNA N-glycosylase activity"/>
    <property type="evidence" value="ECO:0007669"/>
    <property type="project" value="TreeGrafter"/>
</dbReference>
<evidence type="ECO:0000256" key="10">
    <source>
        <dbReference type="ARBA" id="ARBA00023004"/>
    </source>
</evidence>
<dbReference type="Gene3D" id="3.90.79.10">
    <property type="entry name" value="Nucleoside Triphosphate Pyrophosphohydrolase"/>
    <property type="match status" value="1"/>
</dbReference>
<keyword evidence="13 14" id="KW-0326">Glycosidase</keyword>
<evidence type="ECO:0000256" key="7">
    <source>
        <dbReference type="ARBA" id="ARBA00022723"/>
    </source>
</evidence>
<dbReference type="EC" id="3.2.2.31" evidence="4 14"/>
<dbReference type="OrthoDB" id="9802365at2"/>
<name>A0A0S2I3C8_9BACT</name>
<evidence type="ECO:0000256" key="3">
    <source>
        <dbReference type="ARBA" id="ARBA00008343"/>
    </source>
</evidence>
<dbReference type="GO" id="GO:0035485">
    <property type="term" value="F:adenine/guanine mispair binding"/>
    <property type="evidence" value="ECO:0007669"/>
    <property type="project" value="TreeGrafter"/>
</dbReference>
<keyword evidence="8 14" id="KW-0227">DNA damage</keyword>
<reference evidence="16 17" key="1">
    <citation type="submission" date="2015-11" db="EMBL/GenBank/DDBJ databases">
        <title>Description and complete genome sequence of a novel strain predominating in hypersaline microbial mats and representing a new family of the Bacteriodetes phylum.</title>
        <authorList>
            <person name="Spring S."/>
            <person name="Bunk B."/>
            <person name="Sproer C."/>
            <person name="Klenk H.-P."/>
        </authorList>
    </citation>
    <scope>NUCLEOTIDE SEQUENCE [LARGE SCALE GENOMIC DNA]</scope>
    <source>
        <strain evidence="16 17">L21-Spi-D4</strain>
    </source>
</reference>
<dbReference type="InterPro" id="IPR003265">
    <property type="entry name" value="HhH-GPD_domain"/>
</dbReference>
<keyword evidence="11" id="KW-0411">Iron-sulfur</keyword>
<dbReference type="InterPro" id="IPR011257">
    <property type="entry name" value="DNA_glycosylase"/>
</dbReference>
<dbReference type="CDD" id="cd03431">
    <property type="entry name" value="NUDIX_DNA_Glycosylase_C-MutY"/>
    <property type="match status" value="1"/>
</dbReference>
<dbReference type="PANTHER" id="PTHR42944:SF1">
    <property type="entry name" value="ADENINE DNA GLYCOSYLASE"/>
    <property type="match status" value="1"/>
</dbReference>
<keyword evidence="17" id="KW-1185">Reference proteome</keyword>
<dbReference type="GO" id="GO:0046872">
    <property type="term" value="F:metal ion binding"/>
    <property type="evidence" value="ECO:0007669"/>
    <property type="project" value="UniProtKB-UniRule"/>
</dbReference>
<dbReference type="STRING" id="1307839.L21SP5_03240"/>
<dbReference type="Proteomes" id="UP000064893">
    <property type="component" value="Chromosome"/>
</dbReference>
<dbReference type="Gene3D" id="1.10.340.30">
    <property type="entry name" value="Hypothetical protein, domain 2"/>
    <property type="match status" value="1"/>
</dbReference>
<evidence type="ECO:0000259" key="15">
    <source>
        <dbReference type="SMART" id="SM00478"/>
    </source>
</evidence>
<keyword evidence="6" id="KW-0004">4Fe-4S</keyword>
<dbReference type="SUPFAM" id="SSF48150">
    <property type="entry name" value="DNA-glycosylase"/>
    <property type="match status" value="1"/>
</dbReference>
<dbReference type="PANTHER" id="PTHR42944">
    <property type="entry name" value="ADENINE DNA GLYCOSYLASE"/>
    <property type="match status" value="1"/>
</dbReference>